<evidence type="ECO:0000256" key="2">
    <source>
        <dbReference type="ARBA" id="ARBA00023235"/>
    </source>
</evidence>
<dbReference type="PATRIC" id="fig|13690.10.peg.607"/>
<protein>
    <recommendedName>
        <fullName evidence="1">chorismate mutase</fullName>
        <ecNumber evidence="1">5.4.99.5</ecNumber>
    </recommendedName>
</protein>
<dbReference type="PANTHER" id="PTHR38041:SF1">
    <property type="entry name" value="CHORISMATE MUTASE"/>
    <property type="match status" value="1"/>
</dbReference>
<evidence type="ECO:0000256" key="3">
    <source>
        <dbReference type="PIRSR" id="PIRSR029775-1"/>
    </source>
</evidence>
<dbReference type="Gene3D" id="1.20.59.10">
    <property type="entry name" value="Chorismate mutase"/>
    <property type="match status" value="1"/>
</dbReference>
<dbReference type="InterPro" id="IPR008241">
    <property type="entry name" value="Isochorismate_pyruvate-lyase"/>
</dbReference>
<feature type="binding site" evidence="3">
    <location>
        <position position="112"/>
    </location>
    <ligand>
        <name>substrate</name>
    </ligand>
</feature>
<feature type="binding site" evidence="3">
    <location>
        <position position="64"/>
    </location>
    <ligand>
        <name>substrate</name>
    </ligand>
</feature>
<dbReference type="eggNOG" id="COG1605">
    <property type="taxonomic scope" value="Bacteria"/>
</dbReference>
<organism evidence="6 7">
    <name type="scientific">Sphingobium yanoikuyae</name>
    <name type="common">Sphingomonas yanoikuyae</name>
    <dbReference type="NCBI Taxonomy" id="13690"/>
    <lineage>
        <taxon>Bacteria</taxon>
        <taxon>Pseudomonadati</taxon>
        <taxon>Pseudomonadota</taxon>
        <taxon>Alphaproteobacteria</taxon>
        <taxon>Sphingomonadales</taxon>
        <taxon>Sphingomonadaceae</taxon>
        <taxon>Sphingobium</taxon>
    </lineage>
</organism>
<feature type="region of interest" description="Disordered" evidence="4">
    <location>
        <begin position="1"/>
        <end position="25"/>
    </location>
</feature>
<dbReference type="SMART" id="SM00830">
    <property type="entry name" value="CM_2"/>
    <property type="match status" value="1"/>
</dbReference>
<dbReference type="GO" id="GO:0004106">
    <property type="term" value="F:chorismate mutase activity"/>
    <property type="evidence" value="ECO:0007669"/>
    <property type="project" value="UniProtKB-EC"/>
</dbReference>
<dbReference type="EC" id="5.4.99.5" evidence="1"/>
<comment type="caution">
    <text evidence="6">The sequence shown here is derived from an EMBL/GenBank/DDBJ whole genome shotgun (WGS) entry which is preliminary data.</text>
</comment>
<dbReference type="GO" id="GO:0016835">
    <property type="term" value="F:carbon-oxygen lyase activity"/>
    <property type="evidence" value="ECO:0007669"/>
    <property type="project" value="InterPro"/>
</dbReference>
<dbReference type="GO" id="GO:0046417">
    <property type="term" value="P:chorismate metabolic process"/>
    <property type="evidence" value="ECO:0007669"/>
    <property type="project" value="InterPro"/>
</dbReference>
<dbReference type="PROSITE" id="PS51168">
    <property type="entry name" value="CHORISMATE_MUT_2"/>
    <property type="match status" value="1"/>
</dbReference>
<proteinExistence type="predicted"/>
<dbReference type="InterPro" id="IPR036263">
    <property type="entry name" value="Chorismate_II_sf"/>
</dbReference>
<dbReference type="InterPro" id="IPR002701">
    <property type="entry name" value="CM_II_prokaryot"/>
</dbReference>
<dbReference type="InterPro" id="IPR036979">
    <property type="entry name" value="CM_dom_sf"/>
</dbReference>
<dbReference type="PANTHER" id="PTHR38041">
    <property type="entry name" value="CHORISMATE MUTASE"/>
    <property type="match status" value="1"/>
</dbReference>
<feature type="binding site" evidence="3">
    <location>
        <position position="36"/>
    </location>
    <ligand>
        <name>substrate</name>
    </ligand>
</feature>
<dbReference type="EMBL" id="JGVR01000002">
    <property type="protein sequence ID" value="KEZ21131.1"/>
    <property type="molecule type" value="Genomic_DNA"/>
</dbReference>
<accession>A0A084ET39</accession>
<evidence type="ECO:0000256" key="4">
    <source>
        <dbReference type="SAM" id="MobiDB-lite"/>
    </source>
</evidence>
<evidence type="ECO:0000259" key="5">
    <source>
        <dbReference type="PROSITE" id="PS51168"/>
    </source>
</evidence>
<dbReference type="SUPFAM" id="SSF48600">
    <property type="entry name" value="Chorismate mutase II"/>
    <property type="match status" value="1"/>
</dbReference>
<dbReference type="AlphaFoldDB" id="A0A084ET39"/>
<feature type="binding site" evidence="3">
    <location>
        <position position="53"/>
    </location>
    <ligand>
        <name>substrate</name>
    </ligand>
</feature>
<name>A0A084ET39_SPHYA</name>
<dbReference type="Proteomes" id="UP000028534">
    <property type="component" value="Unassembled WGS sequence"/>
</dbReference>
<dbReference type="PIRSF" id="PIRSF029775">
    <property type="entry name" value="Isochor_pyr_lyas"/>
    <property type="match status" value="1"/>
</dbReference>
<gene>
    <name evidence="6" type="ORF">CP98_00581</name>
</gene>
<dbReference type="Pfam" id="PF01817">
    <property type="entry name" value="CM_2"/>
    <property type="match status" value="1"/>
</dbReference>
<feature type="domain" description="Chorismate mutase" evidence="5">
    <location>
        <begin position="26"/>
        <end position="116"/>
    </location>
</feature>
<evidence type="ECO:0000313" key="6">
    <source>
        <dbReference type="EMBL" id="KEZ21131.1"/>
    </source>
</evidence>
<dbReference type="GO" id="GO:0009697">
    <property type="term" value="P:salicylic acid biosynthetic process"/>
    <property type="evidence" value="ECO:0007669"/>
    <property type="project" value="InterPro"/>
</dbReference>
<dbReference type="InterPro" id="IPR051331">
    <property type="entry name" value="Chorismate_mutase-related"/>
</dbReference>
<reference evidence="6 7" key="1">
    <citation type="submission" date="2014-03" db="EMBL/GenBank/DDBJ databases">
        <title>Genome sequence of Sphingobium yanoikuyae B1.</title>
        <authorList>
            <person name="Gan H.M."/>
            <person name="Gan H.Y."/>
            <person name="Savka M.A."/>
        </authorList>
    </citation>
    <scope>NUCLEOTIDE SEQUENCE [LARGE SCALE GENOMIC DNA]</scope>
    <source>
        <strain evidence="6 7">B1</strain>
    </source>
</reference>
<sequence length="121" mass="13200">MSSADSVATGVSTVGGARPNPAAMKPEDYTSMIEVRAGVDALDRQLVALLDQRFAHMRAAARIKPDRSAVRDEARKRQVIDNARAEAERLGAPGDVIAELWEQLVEASIAYEMAEYDRTRG</sequence>
<evidence type="ECO:0000256" key="1">
    <source>
        <dbReference type="ARBA" id="ARBA00012404"/>
    </source>
</evidence>
<feature type="compositionally biased region" description="Polar residues" evidence="4">
    <location>
        <begin position="1"/>
        <end position="12"/>
    </location>
</feature>
<dbReference type="STRING" id="13690.AX777_04175"/>
<evidence type="ECO:0000313" key="7">
    <source>
        <dbReference type="Proteomes" id="UP000028534"/>
    </source>
</evidence>
<keyword evidence="2" id="KW-0413">Isomerase</keyword>